<dbReference type="EMBL" id="KN823166">
    <property type="protein sequence ID" value="KIO20654.1"/>
    <property type="molecule type" value="Genomic_DNA"/>
</dbReference>
<organism evidence="1 2">
    <name type="scientific">Tulasnella calospora MUT 4182</name>
    <dbReference type="NCBI Taxonomy" id="1051891"/>
    <lineage>
        <taxon>Eukaryota</taxon>
        <taxon>Fungi</taxon>
        <taxon>Dikarya</taxon>
        <taxon>Basidiomycota</taxon>
        <taxon>Agaricomycotina</taxon>
        <taxon>Agaricomycetes</taxon>
        <taxon>Cantharellales</taxon>
        <taxon>Tulasnellaceae</taxon>
        <taxon>Tulasnella</taxon>
    </lineage>
</organism>
<dbReference type="Proteomes" id="UP000054248">
    <property type="component" value="Unassembled WGS sequence"/>
</dbReference>
<evidence type="ECO:0000313" key="2">
    <source>
        <dbReference type="Proteomes" id="UP000054248"/>
    </source>
</evidence>
<proteinExistence type="predicted"/>
<protein>
    <submittedName>
        <fullName evidence="1">Uncharacterized protein</fullName>
    </submittedName>
</protein>
<reference evidence="2" key="2">
    <citation type="submission" date="2015-01" db="EMBL/GenBank/DDBJ databases">
        <title>Evolutionary Origins and Diversification of the Mycorrhizal Mutualists.</title>
        <authorList>
            <consortium name="DOE Joint Genome Institute"/>
            <consortium name="Mycorrhizal Genomics Consortium"/>
            <person name="Kohler A."/>
            <person name="Kuo A."/>
            <person name="Nagy L.G."/>
            <person name="Floudas D."/>
            <person name="Copeland A."/>
            <person name="Barry K.W."/>
            <person name="Cichocki N."/>
            <person name="Veneault-Fourrey C."/>
            <person name="LaButti K."/>
            <person name="Lindquist E.A."/>
            <person name="Lipzen A."/>
            <person name="Lundell T."/>
            <person name="Morin E."/>
            <person name="Murat C."/>
            <person name="Riley R."/>
            <person name="Ohm R."/>
            <person name="Sun H."/>
            <person name="Tunlid A."/>
            <person name="Henrissat B."/>
            <person name="Grigoriev I.V."/>
            <person name="Hibbett D.S."/>
            <person name="Martin F."/>
        </authorList>
    </citation>
    <scope>NUCLEOTIDE SEQUENCE [LARGE SCALE GENOMIC DNA]</scope>
    <source>
        <strain evidence="2">MUT 4182</strain>
    </source>
</reference>
<dbReference type="AlphaFoldDB" id="A0A0C3Q9J7"/>
<accession>A0A0C3Q9J7</accession>
<sequence length="217" mass="24275">MTLSESGYCPPIIPFSWLLGLSVRRRSMYFLDTRSGLATVNEEISSYAKTVQQATEIESVELEMSAEDDGLEDETESPSMLLASLSQIDQLEYGLFTQFKRRLPSLRGLAGDELVHRPHDPPLAMTPSCGGGSRYSRNYWGCSFKGAIGICRAFLQVPSEPAQHSRLWPVSRVIANTRRKAAVIEYSDRAISFLSGVGMWTKRGLQPMFLRSARNFI</sequence>
<name>A0A0C3Q9J7_9AGAM</name>
<gene>
    <name evidence="1" type="ORF">M407DRAFT_10775</name>
</gene>
<evidence type="ECO:0000313" key="1">
    <source>
        <dbReference type="EMBL" id="KIO20654.1"/>
    </source>
</evidence>
<reference evidence="1 2" key="1">
    <citation type="submission" date="2014-04" db="EMBL/GenBank/DDBJ databases">
        <authorList>
            <consortium name="DOE Joint Genome Institute"/>
            <person name="Kuo A."/>
            <person name="Girlanda M."/>
            <person name="Perotto S."/>
            <person name="Kohler A."/>
            <person name="Nagy L.G."/>
            <person name="Floudas D."/>
            <person name="Copeland A."/>
            <person name="Barry K.W."/>
            <person name="Cichocki N."/>
            <person name="Veneault-Fourrey C."/>
            <person name="LaButti K."/>
            <person name="Lindquist E.A."/>
            <person name="Lipzen A."/>
            <person name="Lundell T."/>
            <person name="Morin E."/>
            <person name="Murat C."/>
            <person name="Sun H."/>
            <person name="Tunlid A."/>
            <person name="Henrissat B."/>
            <person name="Grigoriev I.V."/>
            <person name="Hibbett D.S."/>
            <person name="Martin F."/>
            <person name="Nordberg H.P."/>
            <person name="Cantor M.N."/>
            <person name="Hua S.X."/>
        </authorList>
    </citation>
    <scope>NUCLEOTIDE SEQUENCE [LARGE SCALE GENOMIC DNA]</scope>
    <source>
        <strain evidence="1 2">MUT 4182</strain>
    </source>
</reference>
<keyword evidence="2" id="KW-1185">Reference proteome</keyword>
<dbReference type="HOGENOM" id="CLU_1273078_0_0_1"/>